<dbReference type="PANTHER" id="PTHR21621">
    <property type="entry name" value="RIBOSOMAL PROTEIN S6 MODIFICATION PROTEIN"/>
    <property type="match status" value="1"/>
</dbReference>
<keyword evidence="4" id="KW-1185">Reference proteome</keyword>
<evidence type="ECO:0000256" key="1">
    <source>
        <dbReference type="PROSITE-ProRule" id="PRU00409"/>
    </source>
</evidence>
<dbReference type="Gene3D" id="3.30.470.20">
    <property type="entry name" value="ATP-grasp fold, B domain"/>
    <property type="match status" value="1"/>
</dbReference>
<dbReference type="GO" id="GO:0009432">
    <property type="term" value="P:SOS response"/>
    <property type="evidence" value="ECO:0007669"/>
    <property type="project" value="TreeGrafter"/>
</dbReference>
<protein>
    <submittedName>
        <fullName evidence="3">Alpha-L-glutamate ligase-like protein</fullName>
    </submittedName>
</protein>
<dbReference type="SUPFAM" id="SSF56059">
    <property type="entry name" value="Glutathione synthetase ATP-binding domain-like"/>
    <property type="match status" value="1"/>
</dbReference>
<dbReference type="PANTHER" id="PTHR21621:SF0">
    <property type="entry name" value="BETA-CITRYLGLUTAMATE SYNTHASE B-RELATED"/>
    <property type="match status" value="1"/>
</dbReference>
<evidence type="ECO:0000313" key="4">
    <source>
        <dbReference type="Proteomes" id="UP000285232"/>
    </source>
</evidence>
<keyword evidence="1" id="KW-0547">Nucleotide-binding</keyword>
<name>A0A419RUE3_9SPHN</name>
<keyword evidence="3" id="KW-0436">Ligase</keyword>
<dbReference type="PROSITE" id="PS50975">
    <property type="entry name" value="ATP_GRASP"/>
    <property type="match status" value="1"/>
</dbReference>
<dbReference type="EMBL" id="RAHX01000001">
    <property type="protein sequence ID" value="RJY09399.1"/>
    <property type="molecule type" value="Genomic_DNA"/>
</dbReference>
<dbReference type="GO" id="GO:0005524">
    <property type="term" value="F:ATP binding"/>
    <property type="evidence" value="ECO:0007669"/>
    <property type="project" value="UniProtKB-UniRule"/>
</dbReference>
<accession>A0A419RUE3</accession>
<keyword evidence="1" id="KW-0067">ATP-binding</keyword>
<dbReference type="Proteomes" id="UP000285232">
    <property type="component" value="Unassembled WGS sequence"/>
</dbReference>
<dbReference type="Pfam" id="PF14397">
    <property type="entry name" value="ATPgrasp_ST"/>
    <property type="match status" value="1"/>
</dbReference>
<reference evidence="3 4" key="1">
    <citation type="journal article" date="2017" name="Int. J. Syst. Evol. Microbiol.">
        <title>Erythrobacter aquimixticola sp. nov., isolated from the junction between the ocean and a freshwater spring.</title>
        <authorList>
            <person name="Park S."/>
            <person name="Jung Y.T."/>
            <person name="Choi S.J."/>
            <person name="Yoon J.H."/>
        </authorList>
    </citation>
    <scope>NUCLEOTIDE SEQUENCE [LARGE SCALE GENOMIC DNA]</scope>
    <source>
        <strain evidence="3 4">JSSK-14</strain>
    </source>
</reference>
<dbReference type="GO" id="GO:0005737">
    <property type="term" value="C:cytoplasm"/>
    <property type="evidence" value="ECO:0007669"/>
    <property type="project" value="TreeGrafter"/>
</dbReference>
<organism evidence="3 4">
    <name type="scientific">Aurantiacibacter aquimixticola</name>
    <dbReference type="NCBI Taxonomy" id="1958945"/>
    <lineage>
        <taxon>Bacteria</taxon>
        <taxon>Pseudomonadati</taxon>
        <taxon>Pseudomonadota</taxon>
        <taxon>Alphaproteobacteria</taxon>
        <taxon>Sphingomonadales</taxon>
        <taxon>Erythrobacteraceae</taxon>
        <taxon>Aurantiacibacter</taxon>
    </lineage>
</organism>
<feature type="domain" description="ATP-grasp" evidence="2">
    <location>
        <begin position="109"/>
        <end position="361"/>
    </location>
</feature>
<sequence>MLGFVKWFRKEQRQQSSILSSQISMLASEETPSTLPLRPSRRSRARRKFSRFARSQYFRNRFSGVRLRSPVPRVGDLDEILGINQRNAIIAKYNPRSAIEEARDKVAAKVALNAGGVTTTGTICVISSYGDLLDFDPVRDLPESWAIKPARGSQGDGILLALRREGNNWFKGSGTKLTPTDVMNHLRRIVDGGFSGDGAAEDAALIEPLIRADKRITQLVPEGLPDVRVISLREHPLMAMMRIPTNASDGKANLHQRAIGAAVDIETGIITRAMCVGEELTHHPDSDALLIGFTVPEWDRVLDISSKCSAAIGLGYLGVDIILDENDGPMVLEVNAHPGIEIQNINQKGLRRQMILAGEKM</sequence>
<dbReference type="GO" id="GO:0046872">
    <property type="term" value="F:metal ion binding"/>
    <property type="evidence" value="ECO:0007669"/>
    <property type="project" value="InterPro"/>
</dbReference>
<dbReference type="AlphaFoldDB" id="A0A419RUE3"/>
<proteinExistence type="predicted"/>
<evidence type="ECO:0000259" key="2">
    <source>
        <dbReference type="PROSITE" id="PS50975"/>
    </source>
</evidence>
<dbReference type="InterPro" id="IPR011761">
    <property type="entry name" value="ATP-grasp"/>
</dbReference>
<comment type="caution">
    <text evidence="3">The sequence shown here is derived from an EMBL/GenBank/DDBJ whole genome shotgun (WGS) entry which is preliminary data.</text>
</comment>
<dbReference type="InterPro" id="IPR039523">
    <property type="entry name" value="RimK-rel_E_lig_ATP-grasp"/>
</dbReference>
<gene>
    <name evidence="3" type="ORF">D6201_08565</name>
</gene>
<evidence type="ECO:0000313" key="3">
    <source>
        <dbReference type="EMBL" id="RJY09399.1"/>
    </source>
</evidence>
<dbReference type="GO" id="GO:0018169">
    <property type="term" value="F:ribosomal S6-glutamic acid ligase activity"/>
    <property type="evidence" value="ECO:0007669"/>
    <property type="project" value="TreeGrafter"/>
</dbReference>